<dbReference type="PANTHER" id="PTHR24020">
    <property type="entry name" value="COLLAGEN ALPHA"/>
    <property type="match status" value="1"/>
</dbReference>
<dbReference type="PROSITE" id="PS50234">
    <property type="entry name" value="VWFA"/>
    <property type="match status" value="1"/>
</dbReference>
<sequence length="484" mass="51342">MRRLIQSAILISFVVFATLRITSAFFSDTETSEGNILAAGAIDLLIDNESYYNGVFNPDTSWEPDDLDPTHLFFNFNDLKPSDYGEDTISIRVNDNDAWACMDVTLTKNDDNTCTEPELIDDPDCTDPNPPGDVDLLDGELAQNINFIWWADDGDNVLEVEENIFEEGNTSTIFTGESWTLADATGNVWDENGPIPGDEIVYIAKAWCFGTLTPAPLGQEAYDGPHQDNNDNGTAGEPVDGGYLCDGSGLNNASQTDIITADVSFQAIQSRNNLDFVCGDGGPTPPPGPCEKKPDVMLVLDRSGSISAGELTTLKNAANAFIDALNPTTATAHIGQTSFATLGSLDLQLTDDETAAHTAVNGLTTGGFTNLFQGLSLADDELASVRDRADLTSPDFAVVITDGEPNEPGSDANARAVATAEAADMRSHGVTVYVVGIGVTPANATYLTDNIASPGPGHYFAAADFDDLEAILEGIANCPQNGGE</sequence>
<protein>
    <recommendedName>
        <fullName evidence="1">VWFA domain-containing protein</fullName>
    </recommendedName>
</protein>
<dbReference type="SUPFAM" id="SSF53300">
    <property type="entry name" value="vWA-like"/>
    <property type="match status" value="1"/>
</dbReference>
<name>A0A1F7YYV3_9BACT</name>
<dbReference type="Pfam" id="PF00092">
    <property type="entry name" value="VWA"/>
    <property type="match status" value="1"/>
</dbReference>
<dbReference type="Gene3D" id="3.40.50.410">
    <property type="entry name" value="von Willebrand factor, type A domain"/>
    <property type="match status" value="1"/>
</dbReference>
<organism evidence="2 3">
    <name type="scientific">Candidatus Woesebacteria bacterium RIFCSPHIGHO2_01_FULL_44_21</name>
    <dbReference type="NCBI Taxonomy" id="1802503"/>
    <lineage>
        <taxon>Bacteria</taxon>
        <taxon>Candidatus Woeseibacteriota</taxon>
    </lineage>
</organism>
<dbReference type="SMART" id="SM00327">
    <property type="entry name" value="VWA"/>
    <property type="match status" value="1"/>
</dbReference>
<evidence type="ECO:0000313" key="3">
    <source>
        <dbReference type="Proteomes" id="UP000178870"/>
    </source>
</evidence>
<dbReference type="InterPro" id="IPR002035">
    <property type="entry name" value="VWF_A"/>
</dbReference>
<evidence type="ECO:0000313" key="2">
    <source>
        <dbReference type="EMBL" id="OGM31655.1"/>
    </source>
</evidence>
<evidence type="ECO:0000259" key="1">
    <source>
        <dbReference type="PROSITE" id="PS50234"/>
    </source>
</evidence>
<gene>
    <name evidence="2" type="ORF">A2803_04470</name>
</gene>
<dbReference type="EMBL" id="MGGP01000022">
    <property type="protein sequence ID" value="OGM31655.1"/>
    <property type="molecule type" value="Genomic_DNA"/>
</dbReference>
<reference evidence="2 3" key="1">
    <citation type="journal article" date="2016" name="Nat. Commun.">
        <title>Thousands of microbial genomes shed light on interconnected biogeochemical processes in an aquifer system.</title>
        <authorList>
            <person name="Anantharaman K."/>
            <person name="Brown C.T."/>
            <person name="Hug L.A."/>
            <person name="Sharon I."/>
            <person name="Castelle C.J."/>
            <person name="Probst A.J."/>
            <person name="Thomas B.C."/>
            <person name="Singh A."/>
            <person name="Wilkins M.J."/>
            <person name="Karaoz U."/>
            <person name="Brodie E.L."/>
            <person name="Williams K.H."/>
            <person name="Hubbard S.S."/>
            <person name="Banfield J.F."/>
        </authorList>
    </citation>
    <scope>NUCLEOTIDE SEQUENCE [LARGE SCALE GENOMIC DNA]</scope>
</reference>
<dbReference type="InterPro" id="IPR036465">
    <property type="entry name" value="vWFA_dom_sf"/>
</dbReference>
<dbReference type="AlphaFoldDB" id="A0A1F7YYV3"/>
<dbReference type="Proteomes" id="UP000178870">
    <property type="component" value="Unassembled WGS sequence"/>
</dbReference>
<dbReference type="InterPro" id="IPR050525">
    <property type="entry name" value="ECM_Assembly_Org"/>
</dbReference>
<accession>A0A1F7YYV3</accession>
<feature type="domain" description="VWFA" evidence="1">
    <location>
        <begin position="295"/>
        <end position="475"/>
    </location>
</feature>
<dbReference type="CDD" id="cd00198">
    <property type="entry name" value="vWFA"/>
    <property type="match status" value="1"/>
</dbReference>
<proteinExistence type="predicted"/>
<comment type="caution">
    <text evidence="2">The sequence shown here is derived from an EMBL/GenBank/DDBJ whole genome shotgun (WGS) entry which is preliminary data.</text>
</comment>